<dbReference type="GO" id="GO:0046983">
    <property type="term" value="F:protein dimerization activity"/>
    <property type="evidence" value="ECO:0007669"/>
    <property type="project" value="InterPro"/>
</dbReference>
<dbReference type="Ensembl" id="ENSLACT00000016129.1">
    <property type="protein sequence ID" value="ENSLACP00000016018.1"/>
    <property type="gene ID" value="ENSLACG00000014105.1"/>
</dbReference>
<dbReference type="Proteomes" id="UP000008672">
    <property type="component" value="Unassembled WGS sequence"/>
</dbReference>
<feature type="domain" description="HAT C-terminal dimerisation" evidence="1">
    <location>
        <begin position="131"/>
        <end position="177"/>
    </location>
</feature>
<evidence type="ECO:0000313" key="2">
    <source>
        <dbReference type="Ensembl" id="ENSLACP00000016018.1"/>
    </source>
</evidence>
<reference evidence="2" key="2">
    <citation type="submission" date="2025-08" db="UniProtKB">
        <authorList>
            <consortium name="Ensembl"/>
        </authorList>
    </citation>
    <scope>IDENTIFICATION</scope>
</reference>
<organism evidence="2 3">
    <name type="scientific">Latimeria chalumnae</name>
    <name type="common">Coelacanth</name>
    <dbReference type="NCBI Taxonomy" id="7897"/>
    <lineage>
        <taxon>Eukaryota</taxon>
        <taxon>Metazoa</taxon>
        <taxon>Chordata</taxon>
        <taxon>Craniata</taxon>
        <taxon>Vertebrata</taxon>
        <taxon>Euteleostomi</taxon>
        <taxon>Coelacanthiformes</taxon>
        <taxon>Coelacanthidae</taxon>
        <taxon>Latimeria</taxon>
    </lineage>
</organism>
<evidence type="ECO:0000313" key="3">
    <source>
        <dbReference type="Proteomes" id="UP000008672"/>
    </source>
</evidence>
<dbReference type="HOGENOM" id="CLU_108305_0_0_1"/>
<reference evidence="2" key="3">
    <citation type="submission" date="2025-09" db="UniProtKB">
        <authorList>
            <consortium name="Ensembl"/>
        </authorList>
    </citation>
    <scope>IDENTIFICATION</scope>
</reference>
<dbReference type="EMBL" id="AFYH01107287">
    <property type="status" value="NOT_ANNOTATED_CDS"/>
    <property type="molecule type" value="Genomic_DNA"/>
</dbReference>
<keyword evidence="3" id="KW-1185">Reference proteome</keyword>
<proteinExistence type="predicted"/>
<evidence type="ECO:0000259" key="1">
    <source>
        <dbReference type="Pfam" id="PF05699"/>
    </source>
</evidence>
<sequence>MYHFKMKMLNRKEDCFFGFQAKQLMGKLLLEQTVKLKKDFITFYDSMLLHIDNWFDFSSDNVMMKLKPIGLYEKLSFSDLKNVTEALKMNETINMDQLYEEFCTSRDVIETSRKDISKSVSEKWMDVFQKCGKENLKNLFQIVSFVLSVPGSNVFVERIFSLMGNKRSDERNRCNVDLIKSELQICINFQFSCKDFFFSIQQDQELLSAAKSSKKYPCNLS</sequence>
<accession>H3B297</accession>
<dbReference type="InParanoid" id="H3B297"/>
<dbReference type="GeneTree" id="ENSGT00660000097029"/>
<dbReference type="AlphaFoldDB" id="H3B297"/>
<protein>
    <recommendedName>
        <fullName evidence="1">HAT C-terminal dimerisation domain-containing protein</fullName>
    </recommendedName>
</protein>
<dbReference type="InterPro" id="IPR008906">
    <property type="entry name" value="HATC_C_dom"/>
</dbReference>
<name>H3B297_LATCH</name>
<dbReference type="Pfam" id="PF05699">
    <property type="entry name" value="Dimer_Tnp_hAT"/>
    <property type="match status" value="1"/>
</dbReference>
<reference evidence="3" key="1">
    <citation type="submission" date="2011-08" db="EMBL/GenBank/DDBJ databases">
        <title>The draft genome of Latimeria chalumnae.</title>
        <authorList>
            <person name="Di Palma F."/>
            <person name="Alfoldi J."/>
            <person name="Johnson J."/>
            <person name="Berlin A."/>
            <person name="Gnerre S."/>
            <person name="Jaffe D."/>
            <person name="MacCallum I."/>
            <person name="Young S."/>
            <person name="Walker B.J."/>
            <person name="Lander E."/>
            <person name="Lindblad-Toh K."/>
        </authorList>
    </citation>
    <scope>NUCLEOTIDE SEQUENCE [LARGE SCALE GENOMIC DNA]</scope>
    <source>
        <strain evidence="3">Wild caught</strain>
    </source>
</reference>